<dbReference type="IntAct" id="A0A088QCU5">
    <property type="interactions" value="1"/>
</dbReference>
<protein>
    <submittedName>
        <fullName evidence="1">Effector protein OEC92</fullName>
    </submittedName>
</protein>
<accession>A0A088QCU5</accession>
<name>A0A088QCU5_9PEZI</name>
<dbReference type="AlphaFoldDB" id="A0A088QCU5"/>
<gene>
    <name evidence="1" type="primary">OEC92</name>
</gene>
<sequence length="64" mass="7534">MFPLYNFRFEKDAAFKRRMLSFFLLIMPMRVDITEFDCTVIALSSTYCMEACKPHALLDCAITR</sequence>
<dbReference type="EMBL" id="KM220884">
    <property type="protein sequence ID" value="AIN81227.1"/>
    <property type="molecule type" value="mRNA"/>
</dbReference>
<feature type="non-terminal residue" evidence="1">
    <location>
        <position position="1"/>
    </location>
</feature>
<evidence type="ECO:0000313" key="1">
    <source>
        <dbReference type="EMBL" id="AIN81227.1"/>
    </source>
</evidence>
<proteinExistence type="evidence at transcript level"/>
<reference evidence="1" key="1">
    <citation type="journal article" date="2014" name="Cell Host Microbe">
        <title>Convergent targeting of a common host protein-network by pathogen effectors from three kingdoms of life.</title>
        <authorList>
            <person name="Wessling R."/>
            <person name="Epple P.M."/>
            <person name="Altmann S."/>
            <person name="He Y."/>
            <person name="Yang L."/>
            <person name="McDonald N."/>
            <person name="Wiley K."/>
            <person name="Bader K.C."/>
            <person name="Glaesser C."/>
            <person name="Mukhtar M.S."/>
            <person name="Haigis S."/>
            <person name="Ghamsari L."/>
            <person name="Stephens A.E."/>
            <person name="Ecker J.R."/>
            <person name="Vidal M."/>
            <person name="Jones J.D.G."/>
            <person name="Mayer K.F.X."/>
            <person name="Ver Loren van Themaat E."/>
            <person name="Schulze-Lefert P."/>
            <person name="Dangl J.L."/>
            <person name="Panstruga R."/>
            <person name="Braun P."/>
        </authorList>
    </citation>
    <scope>NUCLEOTIDE SEQUENCE</scope>
</reference>
<organism evidence="1">
    <name type="scientific">Golovinomyces orontii</name>
    <dbReference type="NCBI Taxonomy" id="62715"/>
    <lineage>
        <taxon>Eukaryota</taxon>
        <taxon>Fungi</taxon>
        <taxon>Dikarya</taxon>
        <taxon>Ascomycota</taxon>
        <taxon>Pezizomycotina</taxon>
        <taxon>Leotiomycetes</taxon>
        <taxon>Erysiphales</taxon>
        <taxon>Erysiphaceae</taxon>
        <taxon>Golovinomyces</taxon>
    </lineage>
</organism>